<dbReference type="InterPro" id="IPR036179">
    <property type="entry name" value="Ig-like_dom_sf"/>
</dbReference>
<comment type="caution">
    <text evidence="7">The sequence shown here is derived from an EMBL/GenBank/DDBJ whole genome shotgun (WGS) entry which is preliminary data.</text>
</comment>
<keyword evidence="4" id="KW-1133">Transmembrane helix</keyword>
<proteinExistence type="predicted"/>
<sequence length="286" mass="31945">MLLYISCGMAVILNSLLFLSVFTADAFEVKAPRKHNIAVYGEPAFLECSYPTSGDSPLNQLVVTWQREDNEVVHSFYYGSDQTDSQSQRYRNRTSLYLPQLLKGNASLRLDRVGPQDTGDYLCSVSNLEGTGKDVLHLAFAAYYKEPRFSAKLHSGNTSLLYESEGYPEAQVQWLTPQGRDLPHRTEALQQTNGSGLYTLKSLLVVDLNSDTDFTFILQNDVLNQTITRFVSFSRDGDGDSENNCDCLWKRLALVVIVITALLLSVAGLLCYQRRKRPDMGGTGTL</sequence>
<feature type="domain" description="Ig-like" evidence="6">
    <location>
        <begin position="41"/>
        <end position="139"/>
    </location>
</feature>
<evidence type="ECO:0000256" key="3">
    <source>
        <dbReference type="ARBA" id="ARBA00023319"/>
    </source>
</evidence>
<dbReference type="EMBL" id="JAHFZB010000025">
    <property type="protein sequence ID" value="KAK6474434.1"/>
    <property type="molecule type" value="Genomic_DNA"/>
</dbReference>
<keyword evidence="8" id="KW-1185">Reference proteome</keyword>
<keyword evidence="3" id="KW-0393">Immunoglobulin domain</keyword>
<feature type="signal peptide" evidence="5">
    <location>
        <begin position="1"/>
        <end position="26"/>
    </location>
</feature>
<accession>A0ABR0YPS3</accession>
<feature type="transmembrane region" description="Helical" evidence="4">
    <location>
        <begin position="252"/>
        <end position="272"/>
    </location>
</feature>
<evidence type="ECO:0000313" key="7">
    <source>
        <dbReference type="EMBL" id="KAK6474434.1"/>
    </source>
</evidence>
<comment type="subcellular location">
    <subcellularLocation>
        <location evidence="1">Membrane</location>
    </subcellularLocation>
</comment>
<dbReference type="Gene3D" id="2.60.40.10">
    <property type="entry name" value="Immunoglobulins"/>
    <property type="match status" value="2"/>
</dbReference>
<dbReference type="Pfam" id="PF22705">
    <property type="entry name" value="C2-set_3"/>
    <property type="match status" value="1"/>
</dbReference>
<evidence type="ECO:0000259" key="6">
    <source>
        <dbReference type="PROSITE" id="PS50835"/>
    </source>
</evidence>
<dbReference type="Pfam" id="PF07686">
    <property type="entry name" value="V-set"/>
    <property type="match status" value="1"/>
</dbReference>
<dbReference type="InterPro" id="IPR003599">
    <property type="entry name" value="Ig_sub"/>
</dbReference>
<dbReference type="Proteomes" id="UP001369086">
    <property type="component" value="Unassembled WGS sequence"/>
</dbReference>
<evidence type="ECO:0000313" key="8">
    <source>
        <dbReference type="Proteomes" id="UP001369086"/>
    </source>
</evidence>
<feature type="chain" id="PRO_5046539030" evidence="5">
    <location>
        <begin position="27"/>
        <end position="286"/>
    </location>
</feature>
<dbReference type="InterPro" id="IPR050504">
    <property type="entry name" value="IgSF_BTN/MOG"/>
</dbReference>
<organism evidence="7 8">
    <name type="scientific">Huso huso</name>
    <name type="common">Beluga</name>
    <name type="synonym">Acipenser huso</name>
    <dbReference type="NCBI Taxonomy" id="61971"/>
    <lineage>
        <taxon>Eukaryota</taxon>
        <taxon>Metazoa</taxon>
        <taxon>Chordata</taxon>
        <taxon>Craniata</taxon>
        <taxon>Vertebrata</taxon>
        <taxon>Euteleostomi</taxon>
        <taxon>Actinopterygii</taxon>
        <taxon>Chondrostei</taxon>
        <taxon>Acipenseriformes</taxon>
        <taxon>Acipenseridae</taxon>
        <taxon>Huso</taxon>
    </lineage>
</organism>
<keyword evidence="2 4" id="KW-0472">Membrane</keyword>
<dbReference type="SMART" id="SM00409">
    <property type="entry name" value="IG"/>
    <property type="match status" value="1"/>
</dbReference>
<evidence type="ECO:0000256" key="2">
    <source>
        <dbReference type="ARBA" id="ARBA00023136"/>
    </source>
</evidence>
<evidence type="ECO:0000256" key="1">
    <source>
        <dbReference type="ARBA" id="ARBA00004370"/>
    </source>
</evidence>
<dbReference type="InterPro" id="IPR013106">
    <property type="entry name" value="Ig_V-set"/>
</dbReference>
<dbReference type="InterPro" id="IPR021206">
    <property type="entry name" value="MprA_tail"/>
</dbReference>
<gene>
    <name evidence="7" type="ORF">HHUSO_G25240</name>
</gene>
<evidence type="ECO:0000256" key="4">
    <source>
        <dbReference type="SAM" id="Phobius"/>
    </source>
</evidence>
<dbReference type="PANTHER" id="PTHR24100:SF145">
    <property type="entry name" value="CD276 ANTIGEN"/>
    <property type="match status" value="1"/>
</dbReference>
<dbReference type="InterPro" id="IPR007110">
    <property type="entry name" value="Ig-like_dom"/>
</dbReference>
<evidence type="ECO:0000256" key="5">
    <source>
        <dbReference type="SAM" id="SignalP"/>
    </source>
</evidence>
<protein>
    <submittedName>
        <fullName evidence="7">CD276 antigen-like</fullName>
    </submittedName>
</protein>
<dbReference type="PANTHER" id="PTHR24100">
    <property type="entry name" value="BUTYROPHILIN"/>
    <property type="match status" value="1"/>
</dbReference>
<dbReference type="SUPFAM" id="SSF48726">
    <property type="entry name" value="Immunoglobulin"/>
    <property type="match status" value="2"/>
</dbReference>
<reference evidence="7 8" key="1">
    <citation type="submission" date="2021-05" db="EMBL/GenBank/DDBJ databases">
        <authorList>
            <person name="Zahm M."/>
            <person name="Klopp C."/>
            <person name="Cabau C."/>
            <person name="Kuhl H."/>
            <person name="Suciu R."/>
            <person name="Ciorpac M."/>
            <person name="Holostenco D."/>
            <person name="Gessner J."/>
            <person name="Wuertz S."/>
            <person name="Hohne C."/>
            <person name="Stock M."/>
            <person name="Gislard M."/>
            <person name="Lluch J."/>
            <person name="Milhes M."/>
            <person name="Lampietro C."/>
            <person name="Lopez Roques C."/>
            <person name="Donnadieu C."/>
            <person name="Du K."/>
            <person name="Schartl M."/>
            <person name="Guiguen Y."/>
        </authorList>
    </citation>
    <scope>NUCLEOTIDE SEQUENCE [LARGE SCALE GENOMIC DNA]</scope>
    <source>
        <strain evidence="7">Hh-F2</strain>
        <tissue evidence="7">Blood</tissue>
    </source>
</reference>
<dbReference type="PROSITE" id="PS50835">
    <property type="entry name" value="IG_LIKE"/>
    <property type="match status" value="1"/>
</dbReference>
<keyword evidence="5" id="KW-0732">Signal</keyword>
<dbReference type="NCBIfam" id="TIGR03867">
    <property type="entry name" value="MprA_tail"/>
    <property type="match status" value="1"/>
</dbReference>
<keyword evidence="4" id="KW-0812">Transmembrane</keyword>
<dbReference type="InterPro" id="IPR013783">
    <property type="entry name" value="Ig-like_fold"/>
</dbReference>
<dbReference type="InterPro" id="IPR053896">
    <property type="entry name" value="BTN3A2-like_Ig-C"/>
</dbReference>
<name>A0ABR0YPS3_HUSHU</name>